<protein>
    <submittedName>
        <fullName evidence="2">ORF1143</fullName>
    </submittedName>
</protein>
<evidence type="ECO:0000313" key="2">
    <source>
        <dbReference type="EMBL" id="ATU83985.1"/>
    </source>
</evidence>
<proteinExistence type="predicted"/>
<organism evidence="2">
    <name type="scientific">White spot syndrome virus</name>
    <dbReference type="NCBI Taxonomy" id="342409"/>
    <lineage>
        <taxon>Viruses</taxon>
        <taxon>Viruses incertae sedis</taxon>
        <taxon>Naldaviricetes</taxon>
        <taxon>Nimaviridae</taxon>
        <taxon>Whispovirus</taxon>
    </lineage>
</organism>
<dbReference type="Proteomes" id="UP000267516">
    <property type="component" value="Segment"/>
</dbReference>
<keyword evidence="1" id="KW-1133">Transmembrane helix</keyword>
<dbReference type="EMBL" id="MF768985">
    <property type="protein sequence ID" value="ATU83985.1"/>
    <property type="molecule type" value="Genomic_DNA"/>
</dbReference>
<accession>A0A2D3I6H6</accession>
<keyword evidence="1" id="KW-0472">Membrane</keyword>
<name>A0A2D3I6H6_9VIRU</name>
<sequence length="71" mass="7826">MVAAPLSDVCCCGALNFLPPSRNLIIFFVIVCATFGVYFFCRSCNPFSAKFCPSFSDRSRDRSCSTFCSNS</sequence>
<feature type="transmembrane region" description="Helical" evidence="1">
    <location>
        <begin position="24"/>
        <end position="41"/>
    </location>
</feature>
<evidence type="ECO:0000256" key="1">
    <source>
        <dbReference type="SAM" id="Phobius"/>
    </source>
</evidence>
<reference evidence="2" key="1">
    <citation type="journal article" date="2018" name="Aquaculture">
        <title>Complete genome sequence of a white spot syndrome virus associated with a disease incursion in Australia.</title>
        <authorList>
            <person name="Oakey J."/>
            <person name="Smith C.S."/>
        </authorList>
    </citation>
    <scope>NUCLEOTIDE SEQUENCE [LARGE SCALE GENOMIC DNA]</scope>
    <source>
        <strain evidence="2">WSSV-AU</strain>
    </source>
</reference>
<keyword evidence="1" id="KW-0812">Transmembrane</keyword>